<feature type="transmembrane region" description="Helical" evidence="3">
    <location>
        <begin position="56"/>
        <end position="74"/>
    </location>
</feature>
<gene>
    <name evidence="4" type="ORF">SOJ16_000040</name>
</gene>
<dbReference type="RefSeq" id="WP_045173433.1">
    <property type="nucleotide sequence ID" value="NZ_CP139957.1"/>
</dbReference>
<evidence type="ECO:0000256" key="1">
    <source>
        <dbReference type="SAM" id="Coils"/>
    </source>
</evidence>
<keyword evidence="3" id="KW-0812">Transmembrane</keyword>
<keyword evidence="5" id="KW-1185">Reference proteome</keyword>
<evidence type="ECO:0000313" key="5">
    <source>
        <dbReference type="Proteomes" id="UP001322744"/>
    </source>
</evidence>
<feature type="compositionally biased region" description="Polar residues" evidence="2">
    <location>
        <begin position="347"/>
        <end position="357"/>
    </location>
</feature>
<sequence>MNEIEIQILDFLKRVQRRQIVCNFLAHLWQCVSASLAFVILIEALSKIFPIYCKSFYQVFILLLSFVIYAVFIISKKPDLKHSALTVDSFGLKERLTTALELIGVESEISKYIKQTTVQIIKNIDIKKIIKPRVEKNKWMVASLLFIVFFFLANVHSPKMDEAKRLHLLSSLKKNEILKIEKIKKEVLKSFKLNEVEKRKINEVLLKLKKEIKLAKTKNEIEFAKQKASFLINDLKGGSKNPKFHSALEKIKNSVLGENKLAQSRKKDFLTTANAKNNSTERSYGSANQSDGQKSQDKQTNTSFSEKEGSEKANNSQGTVSNGQEQTQQSQSEVSSGSENGTSSHSDTNANSRQNASGQGVGGGIQGRGRGEGASQIDNLNRKGSGLGAAIPRNSNKVQMPSIYTKNLLSLDASKKVLADTGQESGKVTQKQGIGERGQKLSYDRVFSQYKQEATEYIETEEVPFWAKEITKRYFENLENMR</sequence>
<evidence type="ECO:0000313" key="4">
    <source>
        <dbReference type="EMBL" id="WPX08883.1"/>
    </source>
</evidence>
<feature type="transmembrane region" description="Helical" evidence="3">
    <location>
        <begin position="139"/>
        <end position="157"/>
    </location>
</feature>
<feature type="coiled-coil region" evidence="1">
    <location>
        <begin position="198"/>
        <end position="234"/>
    </location>
</feature>
<feature type="transmembrane region" description="Helical" evidence="3">
    <location>
        <begin position="20"/>
        <end position="44"/>
    </location>
</feature>
<proteinExistence type="predicted"/>
<evidence type="ECO:0000256" key="3">
    <source>
        <dbReference type="SAM" id="Phobius"/>
    </source>
</evidence>
<accession>A0ABZ0U2C2</accession>
<dbReference type="EMBL" id="CP139957">
    <property type="protein sequence ID" value="WPX08883.1"/>
    <property type="molecule type" value="Genomic_DNA"/>
</dbReference>
<protein>
    <submittedName>
        <fullName evidence="4">Uncharacterized protein</fullName>
    </submittedName>
</protein>
<feature type="compositionally biased region" description="Gly residues" evidence="2">
    <location>
        <begin position="359"/>
        <end position="368"/>
    </location>
</feature>
<organism evidence="4 5">
    <name type="scientific">Anaerocellum danielii</name>
    <dbReference type="NCBI Taxonomy" id="1387557"/>
    <lineage>
        <taxon>Bacteria</taxon>
        <taxon>Bacillati</taxon>
        <taxon>Bacillota</taxon>
        <taxon>Bacillota incertae sedis</taxon>
        <taxon>Caldicellulosiruptorales</taxon>
        <taxon>Caldicellulosiruptoraceae</taxon>
        <taxon>Anaerocellum</taxon>
    </lineage>
</organism>
<evidence type="ECO:0000256" key="2">
    <source>
        <dbReference type="SAM" id="MobiDB-lite"/>
    </source>
</evidence>
<reference evidence="4 5" key="1">
    <citation type="submission" date="2023-12" db="EMBL/GenBank/DDBJ databases">
        <authorList>
            <person name="Manesh M.J.H."/>
            <person name="Bing R.G."/>
            <person name="Willard D.J."/>
            <person name="Kelly R.M."/>
        </authorList>
    </citation>
    <scope>NUCLEOTIDE SEQUENCE [LARGE SCALE GENOMIC DNA]</scope>
    <source>
        <strain evidence="4 5">DSM 8977</strain>
    </source>
</reference>
<feature type="compositionally biased region" description="Low complexity" evidence="2">
    <location>
        <begin position="320"/>
        <end position="346"/>
    </location>
</feature>
<feature type="compositionally biased region" description="Polar residues" evidence="2">
    <location>
        <begin position="271"/>
        <end position="304"/>
    </location>
</feature>
<feature type="region of interest" description="Disordered" evidence="2">
    <location>
        <begin position="267"/>
        <end position="393"/>
    </location>
</feature>
<dbReference type="Proteomes" id="UP001322744">
    <property type="component" value="Chromosome"/>
</dbReference>
<name>A0ABZ0U2C2_9FIRM</name>
<keyword evidence="1" id="KW-0175">Coiled coil</keyword>
<keyword evidence="3" id="KW-1133">Transmembrane helix</keyword>
<keyword evidence="3" id="KW-0472">Membrane</keyword>